<keyword evidence="4" id="KW-1185">Reference proteome</keyword>
<evidence type="ECO:0000256" key="2">
    <source>
        <dbReference type="ARBA" id="ARBA00022679"/>
    </source>
</evidence>
<proteinExistence type="predicted"/>
<evidence type="ECO:0000313" key="3">
    <source>
        <dbReference type="EMBL" id="WOB10079.1"/>
    </source>
</evidence>
<evidence type="ECO:0000256" key="1">
    <source>
        <dbReference type="ARBA" id="ARBA00022676"/>
    </source>
</evidence>
<reference evidence="3 4" key="1">
    <citation type="submission" date="2023-10" db="EMBL/GenBank/DDBJ databases">
        <title>Bacteria for the degradation of biodegradable plastic PBAT(Polybutylene adipate terephthalate).</title>
        <authorList>
            <person name="Weon H.-Y."/>
            <person name="Yeon J."/>
        </authorList>
    </citation>
    <scope>NUCLEOTIDE SEQUENCE [LARGE SCALE GENOMIC DNA]</scope>
    <source>
        <strain evidence="3 4">SBD 7-3</strain>
    </source>
</reference>
<keyword evidence="1" id="KW-0328">Glycosyltransferase</keyword>
<dbReference type="Proteomes" id="UP001303946">
    <property type="component" value="Chromosome"/>
</dbReference>
<organism evidence="3 4">
    <name type="scientific">Piscinibacter gummiphilus</name>
    <dbReference type="NCBI Taxonomy" id="946333"/>
    <lineage>
        <taxon>Bacteria</taxon>
        <taxon>Pseudomonadati</taxon>
        <taxon>Pseudomonadota</taxon>
        <taxon>Betaproteobacteria</taxon>
        <taxon>Burkholderiales</taxon>
        <taxon>Sphaerotilaceae</taxon>
        <taxon>Piscinibacter</taxon>
    </lineage>
</organism>
<protein>
    <submittedName>
        <fullName evidence="3">Alpha-1,2-fucosyltransferase</fullName>
    </submittedName>
</protein>
<sequence>MTIVTKLFGGLGNQLFQYATARQLGLHLDRPVLADLSWFRNIQDGETPRVPLLSHFHLPVSFVHSDGDPEHLAEPAANLWQAIRRPVRTINEKQPFRFDKRLQTLADRSRLAYLVGYWQSFRYFEEARPHLLEDLRPSTVVDSHYADIATRIEGCQSVMVHVRRGDYVHSASAAKVHGALPLDYYRRALELVRGRVKDPHLFFFSDDIAWVREHLHTDLPSEYVANASGDTAVIAELGLMQRCHHHVIANSSLSWWGAWLADRHGQMVVAPRCWLKSESLVLDDLLPPSWETLDCGD</sequence>
<dbReference type="CDD" id="cd11301">
    <property type="entry name" value="Fut1_Fut2_like"/>
    <property type="match status" value="1"/>
</dbReference>
<dbReference type="Pfam" id="PF01531">
    <property type="entry name" value="Glyco_transf_11"/>
    <property type="match status" value="1"/>
</dbReference>
<dbReference type="InterPro" id="IPR002516">
    <property type="entry name" value="Glyco_trans_11"/>
</dbReference>
<name>A0ABZ0D5Z2_9BURK</name>
<evidence type="ECO:0000313" key="4">
    <source>
        <dbReference type="Proteomes" id="UP001303946"/>
    </source>
</evidence>
<dbReference type="RefSeq" id="WP_316702975.1">
    <property type="nucleotide sequence ID" value="NZ_CP136336.1"/>
</dbReference>
<dbReference type="EMBL" id="CP136336">
    <property type="protein sequence ID" value="WOB10079.1"/>
    <property type="molecule type" value="Genomic_DNA"/>
</dbReference>
<dbReference type="PANTHER" id="PTHR11927:SF9">
    <property type="entry name" value="L-FUCOSYLTRANSFERASE"/>
    <property type="match status" value="1"/>
</dbReference>
<keyword evidence="2" id="KW-0808">Transferase</keyword>
<accession>A0ABZ0D5Z2</accession>
<gene>
    <name evidence="3" type="ORF">RXV79_08420</name>
</gene>
<dbReference type="PANTHER" id="PTHR11927">
    <property type="entry name" value="GALACTOSIDE 2-L-FUCOSYLTRANSFERASE"/>
    <property type="match status" value="1"/>
</dbReference>